<evidence type="ECO:0000313" key="2">
    <source>
        <dbReference type="Proteomes" id="UP001056120"/>
    </source>
</evidence>
<accession>A0ACB8XUW9</accession>
<dbReference type="Proteomes" id="UP001056120">
    <property type="component" value="Linkage Group LG29"/>
</dbReference>
<sequence length="177" mass="20530">MEYLFSPAAISWEACGPVSFSNRLSMSSDLNSKFTQVYDSLKSNLLHDPSFEFDDYSRHWVERLQACILVLDDVIDDSHTRRGQPCWFRQAQDDYLDTYGDPKVTGKIGLDIENFKCSWLVAKALELVNEEQKKILNENYGTKDPAKISKVKELYHTLNLKVSYCCFFHVYLYDGRS</sequence>
<dbReference type="EMBL" id="CM042046">
    <property type="protein sequence ID" value="KAI3675033.1"/>
    <property type="molecule type" value="Genomic_DNA"/>
</dbReference>
<name>A0ACB8XUW9_9ASTR</name>
<organism evidence="1 2">
    <name type="scientific">Smallanthus sonchifolius</name>
    <dbReference type="NCBI Taxonomy" id="185202"/>
    <lineage>
        <taxon>Eukaryota</taxon>
        <taxon>Viridiplantae</taxon>
        <taxon>Streptophyta</taxon>
        <taxon>Embryophyta</taxon>
        <taxon>Tracheophyta</taxon>
        <taxon>Spermatophyta</taxon>
        <taxon>Magnoliopsida</taxon>
        <taxon>eudicotyledons</taxon>
        <taxon>Gunneridae</taxon>
        <taxon>Pentapetalae</taxon>
        <taxon>asterids</taxon>
        <taxon>campanulids</taxon>
        <taxon>Asterales</taxon>
        <taxon>Asteraceae</taxon>
        <taxon>Asteroideae</taxon>
        <taxon>Heliantheae alliance</taxon>
        <taxon>Millerieae</taxon>
        <taxon>Smallanthus</taxon>
    </lineage>
</organism>
<reference evidence="1 2" key="2">
    <citation type="journal article" date="2022" name="Mol. Ecol. Resour.">
        <title>The genomes of chicory, endive, great burdock and yacon provide insights into Asteraceae paleo-polyploidization history and plant inulin production.</title>
        <authorList>
            <person name="Fan W."/>
            <person name="Wang S."/>
            <person name="Wang H."/>
            <person name="Wang A."/>
            <person name="Jiang F."/>
            <person name="Liu H."/>
            <person name="Zhao H."/>
            <person name="Xu D."/>
            <person name="Zhang Y."/>
        </authorList>
    </citation>
    <scope>NUCLEOTIDE SEQUENCE [LARGE SCALE GENOMIC DNA]</scope>
    <source>
        <strain evidence="2">cv. Yunnan</strain>
        <tissue evidence="1">Leaves</tissue>
    </source>
</reference>
<proteinExistence type="predicted"/>
<keyword evidence="2" id="KW-1185">Reference proteome</keyword>
<reference evidence="2" key="1">
    <citation type="journal article" date="2022" name="Mol. Ecol. Resour.">
        <title>The genomes of chicory, endive, great burdock and yacon provide insights into Asteraceae palaeo-polyploidization history and plant inulin production.</title>
        <authorList>
            <person name="Fan W."/>
            <person name="Wang S."/>
            <person name="Wang H."/>
            <person name="Wang A."/>
            <person name="Jiang F."/>
            <person name="Liu H."/>
            <person name="Zhao H."/>
            <person name="Xu D."/>
            <person name="Zhang Y."/>
        </authorList>
    </citation>
    <scope>NUCLEOTIDE SEQUENCE [LARGE SCALE GENOMIC DNA]</scope>
    <source>
        <strain evidence="2">cv. Yunnan</strain>
    </source>
</reference>
<protein>
    <submittedName>
        <fullName evidence="1">Uncharacterized protein</fullName>
    </submittedName>
</protein>
<gene>
    <name evidence="1" type="ORF">L1987_84615</name>
</gene>
<evidence type="ECO:0000313" key="1">
    <source>
        <dbReference type="EMBL" id="KAI3675033.1"/>
    </source>
</evidence>
<comment type="caution">
    <text evidence="1">The sequence shown here is derived from an EMBL/GenBank/DDBJ whole genome shotgun (WGS) entry which is preliminary data.</text>
</comment>